<evidence type="ECO:0000256" key="1">
    <source>
        <dbReference type="SAM" id="Phobius"/>
    </source>
</evidence>
<dbReference type="Pfam" id="PF06713">
    <property type="entry name" value="bPH_4"/>
    <property type="match status" value="1"/>
</dbReference>
<evidence type="ECO:0000313" key="4">
    <source>
        <dbReference type="Proteomes" id="UP000034166"/>
    </source>
</evidence>
<organism evidence="3 4">
    <name type="scientific">Mesobacillus campisalis</name>
    <dbReference type="NCBI Taxonomy" id="1408103"/>
    <lineage>
        <taxon>Bacteria</taxon>
        <taxon>Bacillati</taxon>
        <taxon>Bacillota</taxon>
        <taxon>Bacilli</taxon>
        <taxon>Bacillales</taxon>
        <taxon>Bacillaceae</taxon>
        <taxon>Mesobacillus</taxon>
    </lineage>
</organism>
<accession>A0A0M2ST14</accession>
<evidence type="ECO:0000259" key="2">
    <source>
        <dbReference type="Pfam" id="PF06713"/>
    </source>
</evidence>
<dbReference type="EMBL" id="LAYY01000041">
    <property type="protein sequence ID" value="KKK36122.1"/>
    <property type="molecule type" value="Genomic_DNA"/>
</dbReference>
<proteinExistence type="predicted"/>
<feature type="domain" description="Uncharacterized protein YyaB-like PH" evidence="2">
    <location>
        <begin position="65"/>
        <end position="138"/>
    </location>
</feature>
<sequence length="145" mass="17283">MYFSSRKDLWMTIIIWLFALLFIVPPVLFPDFGVWMTPGVLNKQWIKIVILWPVGFCLLWIWFKTGYTIKNNFLKIQYGPFKKEIRIDKIQSIRETRNPFTAPSLSMNRIEVNIEKYNTVQISPKDIDGLIKELEKRNPDIQMKN</sequence>
<comment type="caution">
    <text evidence="3">The sequence shown here is derived from an EMBL/GenBank/DDBJ whole genome shotgun (WGS) entry which is preliminary data.</text>
</comment>
<evidence type="ECO:0000313" key="3">
    <source>
        <dbReference type="EMBL" id="KKK36122.1"/>
    </source>
</evidence>
<reference evidence="3 4" key="1">
    <citation type="submission" date="2015-04" db="EMBL/GenBank/DDBJ databases">
        <title>Taxonomic description and genome sequence of Bacillus campisalis sp. nov., a novel member of the genus Bacillus isolated from solar saltern.</title>
        <authorList>
            <person name="Mathan Kumar R."/>
            <person name="Kaur G."/>
            <person name="Kumar A."/>
            <person name="Singh N.K."/>
            <person name="Kaur N."/>
            <person name="Kumar N."/>
            <person name="Mayilraj S."/>
        </authorList>
    </citation>
    <scope>NUCLEOTIDE SEQUENCE [LARGE SCALE GENOMIC DNA]</scope>
    <source>
        <strain evidence="3 4">SA2-6</strain>
    </source>
</reference>
<dbReference type="OrthoDB" id="6658731at2"/>
<keyword evidence="1" id="KW-1133">Transmembrane helix</keyword>
<dbReference type="GO" id="GO:0030153">
    <property type="term" value="P:bacteriocin immunity"/>
    <property type="evidence" value="ECO:0007669"/>
    <property type="project" value="InterPro"/>
</dbReference>
<dbReference type="PATRIC" id="fig|1408103.3.peg.4657"/>
<feature type="transmembrane region" description="Helical" evidence="1">
    <location>
        <begin position="9"/>
        <end position="29"/>
    </location>
</feature>
<dbReference type="InterPro" id="IPR009589">
    <property type="entry name" value="PH_YyaB-like"/>
</dbReference>
<keyword evidence="1" id="KW-0812">Transmembrane</keyword>
<name>A0A0M2ST14_9BACI</name>
<dbReference type="Proteomes" id="UP000034166">
    <property type="component" value="Unassembled WGS sequence"/>
</dbReference>
<dbReference type="RefSeq" id="WP_046525735.1">
    <property type="nucleotide sequence ID" value="NZ_LAYY01000041.1"/>
</dbReference>
<protein>
    <recommendedName>
        <fullName evidence="2">Uncharacterized protein YyaB-like PH domain-containing protein</fullName>
    </recommendedName>
</protein>
<gene>
    <name evidence="3" type="ORF">WQ57_21180</name>
</gene>
<dbReference type="AlphaFoldDB" id="A0A0M2ST14"/>
<keyword evidence="4" id="KW-1185">Reference proteome</keyword>
<keyword evidence="1" id="KW-0472">Membrane</keyword>
<feature type="transmembrane region" description="Helical" evidence="1">
    <location>
        <begin position="44"/>
        <end position="63"/>
    </location>
</feature>